<dbReference type="InterPro" id="IPR003594">
    <property type="entry name" value="HATPase_dom"/>
</dbReference>
<dbReference type="HOGENOM" id="CLU_020473_6_0_9"/>
<evidence type="ECO:0000256" key="4">
    <source>
        <dbReference type="ARBA" id="ARBA00022679"/>
    </source>
</evidence>
<keyword evidence="8" id="KW-0067">ATP-binding</keyword>
<sequence>MRRYWDRFKFHSLFIKIFIVMLISIIAVAIASSWTTVRMSEKLFMNTFSITNTKVISQIKASFESFHYSIVTATNNTQLSGTIKSFLTEEDSNSLRVLRTYYNMTTQMKKIQSTLDSYQVGVKIMGKNGRSYSTNTNNLLMSDQELQQHELTRNTLAEPKRLMYQFYEESSKDSPQKEAVIVASKALMERTTGDIYGTLYFTIHEQDFRPFYASFVSTGNDVAILNRDGVIVSSNRSDLMGQQAEDLLQFAKEIEEKGLDYKNIDFRGTDSILIADYLSSYDFYIVNLIDKKTALGQMVNSKMVVLICSAIVIVALIVVFLIFRRLTRSLTLLTRQMSKITQRNFHNYITVTGSFEFQELGHAYNYMLDELNEYVEKLVETQKEQRNAELAALQHQINPHFLYNTLASVNFLVQQGSQEKAVHTIHALISMLQNALSNVSESITVAQELENLKSYVFINHVRYGERIRVNFFISPDCMDFHLPKLIIQPFIENAFFHAFTKKSGGYIHILISQDAGSLLCEVVDNGDGMDTGEADLPMSGPASKRQLFTGIGIRNVHDRLVLMYGEEYGITIKSVPGEGTAIKIRLPLIPGQE</sequence>
<dbReference type="InterPro" id="IPR003660">
    <property type="entry name" value="HAMP_dom"/>
</dbReference>
<keyword evidence="9 12" id="KW-1133">Transmembrane helix</keyword>
<keyword evidence="6" id="KW-0547">Nucleotide-binding</keyword>
<dbReference type="GO" id="GO:0000155">
    <property type="term" value="F:phosphorelay sensor kinase activity"/>
    <property type="evidence" value="ECO:0007669"/>
    <property type="project" value="InterPro"/>
</dbReference>
<dbReference type="InterPro" id="IPR036890">
    <property type="entry name" value="HATPase_C_sf"/>
</dbReference>
<feature type="transmembrane region" description="Helical" evidence="12">
    <location>
        <begin position="12"/>
        <end position="34"/>
    </location>
</feature>
<evidence type="ECO:0000259" key="13">
    <source>
        <dbReference type="PROSITE" id="PS50885"/>
    </source>
</evidence>
<dbReference type="SUPFAM" id="SSF55874">
    <property type="entry name" value="ATPase domain of HSP90 chaperone/DNA topoisomerase II/histidine kinase"/>
    <property type="match status" value="1"/>
</dbReference>
<keyword evidence="4" id="KW-0808">Transferase</keyword>
<dbReference type="PANTHER" id="PTHR34220">
    <property type="entry name" value="SENSOR HISTIDINE KINASE YPDA"/>
    <property type="match status" value="1"/>
</dbReference>
<reference evidence="14" key="1">
    <citation type="submission" date="2014-08" db="EMBL/GenBank/DDBJ databases">
        <title>Comparative genomics of the Paenibacillus odorifer group.</title>
        <authorList>
            <person name="den Bakker H.C."/>
            <person name="Tsai Y.-C.Y.-C."/>
            <person name="Martin N."/>
            <person name="Korlach J."/>
            <person name="Wiedmann M."/>
        </authorList>
    </citation>
    <scope>NUCLEOTIDE SEQUENCE [LARGE SCALE GENOMIC DNA]</scope>
    <source>
        <strain evidence="14">DSM 13188</strain>
    </source>
</reference>
<dbReference type="Pfam" id="PF06580">
    <property type="entry name" value="His_kinase"/>
    <property type="match status" value="1"/>
</dbReference>
<dbReference type="Proteomes" id="UP000029518">
    <property type="component" value="Chromosome"/>
</dbReference>
<evidence type="ECO:0000313" key="15">
    <source>
        <dbReference type="Proteomes" id="UP000029518"/>
    </source>
</evidence>
<protein>
    <submittedName>
        <fullName evidence="14">Membrane protein</fullName>
    </submittedName>
</protein>
<evidence type="ECO:0000256" key="1">
    <source>
        <dbReference type="ARBA" id="ARBA00004651"/>
    </source>
</evidence>
<comment type="subcellular location">
    <subcellularLocation>
        <location evidence="1">Cell membrane</location>
        <topology evidence="1">Multi-pass membrane protein</topology>
    </subcellularLocation>
</comment>
<dbReference type="RefSeq" id="WP_042212612.1">
    <property type="nucleotide sequence ID" value="NZ_CP009285.1"/>
</dbReference>
<dbReference type="GO" id="GO:0005886">
    <property type="term" value="C:plasma membrane"/>
    <property type="evidence" value="ECO:0007669"/>
    <property type="project" value="UniProtKB-SubCell"/>
</dbReference>
<dbReference type="Pfam" id="PF02518">
    <property type="entry name" value="HATPase_c"/>
    <property type="match status" value="1"/>
</dbReference>
<dbReference type="InterPro" id="IPR050640">
    <property type="entry name" value="Bact_2-comp_sensor_kinase"/>
</dbReference>
<name>A0A089LD82_PAEBO</name>
<dbReference type="Gene3D" id="6.10.340.10">
    <property type="match status" value="1"/>
</dbReference>
<evidence type="ECO:0000256" key="8">
    <source>
        <dbReference type="ARBA" id="ARBA00022840"/>
    </source>
</evidence>
<keyword evidence="11 12" id="KW-0472">Membrane</keyword>
<evidence type="ECO:0000256" key="9">
    <source>
        <dbReference type="ARBA" id="ARBA00022989"/>
    </source>
</evidence>
<evidence type="ECO:0000256" key="5">
    <source>
        <dbReference type="ARBA" id="ARBA00022692"/>
    </source>
</evidence>
<dbReference type="PROSITE" id="PS50885">
    <property type="entry name" value="HAMP"/>
    <property type="match status" value="1"/>
</dbReference>
<gene>
    <name evidence="14" type="ORF">PBOR_14760</name>
</gene>
<dbReference type="KEGG" id="pbd:PBOR_14760"/>
<evidence type="ECO:0000256" key="2">
    <source>
        <dbReference type="ARBA" id="ARBA00022475"/>
    </source>
</evidence>
<keyword evidence="2" id="KW-1003">Cell membrane</keyword>
<evidence type="ECO:0000256" key="12">
    <source>
        <dbReference type="SAM" id="Phobius"/>
    </source>
</evidence>
<organism evidence="14 15">
    <name type="scientific">Paenibacillus borealis</name>
    <dbReference type="NCBI Taxonomy" id="160799"/>
    <lineage>
        <taxon>Bacteria</taxon>
        <taxon>Bacillati</taxon>
        <taxon>Bacillota</taxon>
        <taxon>Bacilli</taxon>
        <taxon>Bacillales</taxon>
        <taxon>Paenibacillaceae</taxon>
        <taxon>Paenibacillus</taxon>
    </lineage>
</organism>
<accession>A0A089LD82</accession>
<dbReference type="PANTHER" id="PTHR34220:SF11">
    <property type="entry name" value="SENSOR PROTEIN KINASE HPTS"/>
    <property type="match status" value="1"/>
</dbReference>
<keyword evidence="5 12" id="KW-0812">Transmembrane</keyword>
<feature type="domain" description="HAMP" evidence="13">
    <location>
        <begin position="324"/>
        <end position="376"/>
    </location>
</feature>
<dbReference type="AlphaFoldDB" id="A0A089LD82"/>
<evidence type="ECO:0000313" key="14">
    <source>
        <dbReference type="EMBL" id="AIQ58050.1"/>
    </source>
</evidence>
<dbReference type="EMBL" id="CP009285">
    <property type="protein sequence ID" value="AIQ58050.1"/>
    <property type="molecule type" value="Genomic_DNA"/>
</dbReference>
<keyword evidence="3" id="KW-0597">Phosphoprotein</keyword>
<dbReference type="CDD" id="cd06225">
    <property type="entry name" value="HAMP"/>
    <property type="match status" value="1"/>
</dbReference>
<evidence type="ECO:0000256" key="6">
    <source>
        <dbReference type="ARBA" id="ARBA00022741"/>
    </source>
</evidence>
<dbReference type="SMART" id="SM00304">
    <property type="entry name" value="HAMP"/>
    <property type="match status" value="1"/>
</dbReference>
<dbReference type="Pfam" id="PF00672">
    <property type="entry name" value="HAMP"/>
    <property type="match status" value="1"/>
</dbReference>
<evidence type="ECO:0000256" key="3">
    <source>
        <dbReference type="ARBA" id="ARBA00022553"/>
    </source>
</evidence>
<keyword evidence="10" id="KW-0902">Two-component regulatory system</keyword>
<feature type="transmembrane region" description="Helical" evidence="12">
    <location>
        <begin position="303"/>
        <end position="323"/>
    </location>
</feature>
<evidence type="ECO:0000256" key="10">
    <source>
        <dbReference type="ARBA" id="ARBA00023012"/>
    </source>
</evidence>
<evidence type="ECO:0000256" key="7">
    <source>
        <dbReference type="ARBA" id="ARBA00022777"/>
    </source>
</evidence>
<dbReference type="GO" id="GO:0005524">
    <property type="term" value="F:ATP binding"/>
    <property type="evidence" value="ECO:0007669"/>
    <property type="project" value="UniProtKB-KW"/>
</dbReference>
<dbReference type="Gene3D" id="3.30.565.10">
    <property type="entry name" value="Histidine kinase-like ATPase, C-terminal domain"/>
    <property type="match status" value="1"/>
</dbReference>
<proteinExistence type="predicted"/>
<evidence type="ECO:0000256" key="11">
    <source>
        <dbReference type="ARBA" id="ARBA00023136"/>
    </source>
</evidence>
<dbReference type="SUPFAM" id="SSF158472">
    <property type="entry name" value="HAMP domain-like"/>
    <property type="match status" value="1"/>
</dbReference>
<keyword evidence="15" id="KW-1185">Reference proteome</keyword>
<keyword evidence="7" id="KW-0418">Kinase</keyword>
<dbReference type="OrthoDB" id="9776552at2"/>
<dbReference type="InterPro" id="IPR010559">
    <property type="entry name" value="Sig_transdc_His_kin_internal"/>
</dbReference>